<evidence type="ECO:0000313" key="7">
    <source>
        <dbReference type="EMBL" id="JAT11868.1"/>
    </source>
</evidence>
<evidence type="ECO:0000256" key="2">
    <source>
        <dbReference type="ARBA" id="ARBA00010701"/>
    </source>
</evidence>
<sequence>MCPRSLATVACIFLAFASDVVTEGPLQQALSLGMSGQNLTREDCIWRRGGDRDPCPDPNIFYYLYTPNRDGEDRPHVERVDVMSPGWLHSSHYDHSLDTVVLIHGYAGVTDVLPIGVLRDAYMKHGRHNVFVVDWGELAAIPCYPAAVHNLRSVSRCVAQFLAFLRDSGVPVTRTSCVGHSLGAHVCGISANFLLFRMHRIIGLDPARPLIRSQLKNRLDASDAEVVQVIHTSSTFGDNRRAGHIDICVNGGRAQPFCHNTSNEQLCSHIRSVCYMAESLDPSTARVASPCTRRCHGADRIQDWKRHAPPVPIGQNTPDSATGMFCVNNDEAPYCPRQRGDTGSSLCCVPPSLHPNFGDDETTTAPATTIAPTTTTEPVATDIVTTYTINPMATRIPARPPQ</sequence>
<accession>A0A1B6KK83</accession>
<dbReference type="Gene3D" id="3.40.50.1820">
    <property type="entry name" value="alpha/beta hydrolase"/>
    <property type="match status" value="1"/>
</dbReference>
<organism evidence="7">
    <name type="scientific">Graphocephala atropunctata</name>
    <dbReference type="NCBI Taxonomy" id="36148"/>
    <lineage>
        <taxon>Eukaryota</taxon>
        <taxon>Metazoa</taxon>
        <taxon>Ecdysozoa</taxon>
        <taxon>Arthropoda</taxon>
        <taxon>Hexapoda</taxon>
        <taxon>Insecta</taxon>
        <taxon>Pterygota</taxon>
        <taxon>Neoptera</taxon>
        <taxon>Paraneoptera</taxon>
        <taxon>Hemiptera</taxon>
        <taxon>Auchenorrhyncha</taxon>
        <taxon>Membracoidea</taxon>
        <taxon>Cicadellidae</taxon>
        <taxon>Cicadellinae</taxon>
        <taxon>Cicadellini</taxon>
        <taxon>Graphocephala</taxon>
    </lineage>
</organism>
<dbReference type="AlphaFoldDB" id="A0A1B6KK83"/>
<feature type="domain" description="Lipase" evidence="6">
    <location>
        <begin position="76"/>
        <end position="292"/>
    </location>
</feature>
<feature type="chain" id="PRO_5008586758" description="Lipase domain-containing protein" evidence="5">
    <location>
        <begin position="23"/>
        <end position="402"/>
    </location>
</feature>
<dbReference type="SUPFAM" id="SSF53474">
    <property type="entry name" value="alpha/beta-Hydrolases"/>
    <property type="match status" value="1"/>
</dbReference>
<evidence type="ECO:0000256" key="3">
    <source>
        <dbReference type="ARBA" id="ARBA00022525"/>
    </source>
</evidence>
<evidence type="ECO:0000256" key="4">
    <source>
        <dbReference type="RuleBase" id="RU004262"/>
    </source>
</evidence>
<reference evidence="7" key="1">
    <citation type="submission" date="2015-11" db="EMBL/GenBank/DDBJ databases">
        <title>De novo transcriptome assembly of four potential Pierce s Disease insect vectors from Arizona vineyards.</title>
        <authorList>
            <person name="Tassone E.E."/>
        </authorList>
    </citation>
    <scope>NUCLEOTIDE SEQUENCE</scope>
</reference>
<feature type="signal peptide" evidence="5">
    <location>
        <begin position="1"/>
        <end position="22"/>
    </location>
</feature>
<dbReference type="Pfam" id="PF00151">
    <property type="entry name" value="Lipase"/>
    <property type="match status" value="1"/>
</dbReference>
<dbReference type="InterPro" id="IPR029058">
    <property type="entry name" value="AB_hydrolase_fold"/>
</dbReference>
<comment type="subcellular location">
    <subcellularLocation>
        <location evidence="1">Secreted</location>
    </subcellularLocation>
</comment>
<dbReference type="InterPro" id="IPR013818">
    <property type="entry name" value="Lipase"/>
</dbReference>
<dbReference type="GO" id="GO:0016042">
    <property type="term" value="P:lipid catabolic process"/>
    <property type="evidence" value="ECO:0007669"/>
    <property type="project" value="TreeGrafter"/>
</dbReference>
<dbReference type="PANTHER" id="PTHR11610:SF172">
    <property type="entry name" value="LIPASE MEMBER H-A-LIKE PROTEIN"/>
    <property type="match status" value="1"/>
</dbReference>
<dbReference type="GO" id="GO:0005615">
    <property type="term" value="C:extracellular space"/>
    <property type="evidence" value="ECO:0007669"/>
    <property type="project" value="TreeGrafter"/>
</dbReference>
<keyword evidence="3" id="KW-0964">Secreted</keyword>
<name>A0A1B6KK83_9HEMI</name>
<evidence type="ECO:0000259" key="6">
    <source>
        <dbReference type="Pfam" id="PF00151"/>
    </source>
</evidence>
<keyword evidence="5" id="KW-0732">Signal</keyword>
<dbReference type="InterPro" id="IPR000734">
    <property type="entry name" value="TAG_lipase"/>
</dbReference>
<dbReference type="GO" id="GO:0016298">
    <property type="term" value="F:lipase activity"/>
    <property type="evidence" value="ECO:0007669"/>
    <property type="project" value="InterPro"/>
</dbReference>
<dbReference type="PANTHER" id="PTHR11610">
    <property type="entry name" value="LIPASE"/>
    <property type="match status" value="1"/>
</dbReference>
<gene>
    <name evidence="7" type="ORF">g.4598</name>
</gene>
<dbReference type="GO" id="GO:0017171">
    <property type="term" value="F:serine hydrolase activity"/>
    <property type="evidence" value="ECO:0007669"/>
    <property type="project" value="TreeGrafter"/>
</dbReference>
<evidence type="ECO:0000256" key="5">
    <source>
        <dbReference type="SAM" id="SignalP"/>
    </source>
</evidence>
<proteinExistence type="inferred from homology"/>
<protein>
    <recommendedName>
        <fullName evidence="6">Lipase domain-containing protein</fullName>
    </recommendedName>
</protein>
<evidence type="ECO:0000256" key="1">
    <source>
        <dbReference type="ARBA" id="ARBA00004613"/>
    </source>
</evidence>
<comment type="similarity">
    <text evidence="2 4">Belongs to the AB hydrolase superfamily. Lipase family.</text>
</comment>
<dbReference type="EMBL" id="GEBQ01028109">
    <property type="protein sequence ID" value="JAT11868.1"/>
    <property type="molecule type" value="Transcribed_RNA"/>
</dbReference>